<feature type="transmembrane region" description="Helical" evidence="4">
    <location>
        <begin position="248"/>
        <end position="269"/>
    </location>
</feature>
<evidence type="ECO:0000256" key="2">
    <source>
        <dbReference type="ARBA" id="ARBA00023136"/>
    </source>
</evidence>
<feature type="domain" description="Neurotransmitter-gated ion-channel ligand-binding" evidence="6">
    <location>
        <begin position="37"/>
        <end position="245"/>
    </location>
</feature>
<name>A0A8J2JK18_9HEXA</name>
<dbReference type="OrthoDB" id="442503at2759"/>
<dbReference type="InterPro" id="IPR006029">
    <property type="entry name" value="Neurotrans-gated_channel_TM"/>
</dbReference>
<dbReference type="GO" id="GO:0016020">
    <property type="term" value="C:membrane"/>
    <property type="evidence" value="ECO:0007669"/>
    <property type="project" value="UniProtKB-SubCell"/>
</dbReference>
<organism evidence="8 9">
    <name type="scientific">Allacma fusca</name>
    <dbReference type="NCBI Taxonomy" id="39272"/>
    <lineage>
        <taxon>Eukaryota</taxon>
        <taxon>Metazoa</taxon>
        <taxon>Ecdysozoa</taxon>
        <taxon>Arthropoda</taxon>
        <taxon>Hexapoda</taxon>
        <taxon>Collembola</taxon>
        <taxon>Symphypleona</taxon>
        <taxon>Sminthuridae</taxon>
        <taxon>Allacma</taxon>
    </lineage>
</organism>
<feature type="transmembrane region" description="Helical" evidence="4">
    <location>
        <begin position="276"/>
        <end position="295"/>
    </location>
</feature>
<accession>A0A8J2JK18</accession>
<dbReference type="InterPro" id="IPR006202">
    <property type="entry name" value="Neur_chan_lig-bd"/>
</dbReference>
<comment type="caution">
    <text evidence="8">The sequence shown here is derived from an EMBL/GenBank/DDBJ whole genome shotgun (WGS) entry which is preliminary data.</text>
</comment>
<evidence type="ECO:0000256" key="5">
    <source>
        <dbReference type="SAM" id="SignalP"/>
    </source>
</evidence>
<evidence type="ECO:0000259" key="6">
    <source>
        <dbReference type="Pfam" id="PF02931"/>
    </source>
</evidence>
<keyword evidence="2 4" id="KW-0472">Membrane</keyword>
<feature type="domain" description="Neurotransmitter-gated ion-channel transmembrane" evidence="7">
    <location>
        <begin position="255"/>
        <end position="335"/>
    </location>
</feature>
<evidence type="ECO:0000313" key="8">
    <source>
        <dbReference type="EMBL" id="CAG7719892.1"/>
    </source>
</evidence>
<feature type="transmembrane region" description="Helical" evidence="4">
    <location>
        <begin position="315"/>
        <end position="335"/>
    </location>
</feature>
<feature type="chain" id="PRO_5035202741" description="Glutamate-gated chloride channel" evidence="5">
    <location>
        <begin position="24"/>
        <end position="419"/>
    </location>
</feature>
<dbReference type="PANTHER" id="PTHR18945">
    <property type="entry name" value="NEUROTRANSMITTER GATED ION CHANNEL"/>
    <property type="match status" value="1"/>
</dbReference>
<proteinExistence type="predicted"/>
<protein>
    <recommendedName>
        <fullName evidence="10">Glutamate-gated chloride channel</fullName>
    </recommendedName>
</protein>
<evidence type="ECO:0000256" key="1">
    <source>
        <dbReference type="ARBA" id="ARBA00004141"/>
    </source>
</evidence>
<dbReference type="Pfam" id="PF02931">
    <property type="entry name" value="Neur_chan_LBD"/>
    <property type="match status" value="1"/>
</dbReference>
<dbReference type="PROSITE" id="PS00236">
    <property type="entry name" value="NEUROTR_ION_CHANNEL"/>
    <property type="match status" value="1"/>
</dbReference>
<keyword evidence="5" id="KW-0732">Signal</keyword>
<keyword evidence="4" id="KW-1133">Transmembrane helix</keyword>
<evidence type="ECO:0000313" key="9">
    <source>
        <dbReference type="Proteomes" id="UP000708208"/>
    </source>
</evidence>
<keyword evidence="4" id="KW-0812">Transmembrane</keyword>
<dbReference type="NCBIfam" id="TIGR00860">
    <property type="entry name" value="LIC"/>
    <property type="match status" value="1"/>
</dbReference>
<feature type="transmembrane region" description="Helical" evidence="4">
    <location>
        <begin position="396"/>
        <end position="418"/>
    </location>
</feature>
<dbReference type="Pfam" id="PF02932">
    <property type="entry name" value="Neur_chan_memb"/>
    <property type="match status" value="1"/>
</dbReference>
<evidence type="ECO:0000256" key="4">
    <source>
        <dbReference type="SAM" id="Phobius"/>
    </source>
</evidence>
<dbReference type="Proteomes" id="UP000708208">
    <property type="component" value="Unassembled WGS sequence"/>
</dbReference>
<sequence length="419" mass="47440">MTAYRATLFFVLLSFCALTTVSAQRRGISSRRIAEQATLQRILDPTSYDSRINPGGNNTNGPVEITVQIYTRAIYKIDDANNELGLQITMRQQWNDPRLVYNSRVGSDDLKYVTVQDLSKIWRADIFVANAKEENLHDFNKPNAFARIYPNGDILLSERVSLSIFCPMNLKNFPFDSQTCKIRLASYSSVNTDIVLTWRADDPLQASPDLNIQEFILTSFETDRCDANTTTGTYSCIVSYFHFQRTRLYYLVHIFIPCLMLSIVAYLVFWLEPSNLIPRLIISLASLFVAAIQISNFNKDLPKASQTKAVDNYTGTALTFVFVTLIETIVVYSLSRGEASDDPSKNGGTSPDDPEAENLKTEAEGGDAQKKTSKFRARNVRNYLSGIRRRSSRIDVLFRILYPIIFALFALVYVLVYAM</sequence>
<comment type="subcellular location">
    <subcellularLocation>
        <location evidence="1">Membrane</location>
        <topology evidence="1">Multi-pass membrane protein</topology>
    </subcellularLocation>
</comment>
<dbReference type="InterPro" id="IPR006201">
    <property type="entry name" value="Neur_channel"/>
</dbReference>
<dbReference type="GO" id="GO:0005230">
    <property type="term" value="F:extracellular ligand-gated monoatomic ion channel activity"/>
    <property type="evidence" value="ECO:0007669"/>
    <property type="project" value="InterPro"/>
</dbReference>
<dbReference type="InterPro" id="IPR018000">
    <property type="entry name" value="Neurotransmitter_ion_chnl_CS"/>
</dbReference>
<feature type="signal peptide" evidence="5">
    <location>
        <begin position="1"/>
        <end position="23"/>
    </location>
</feature>
<feature type="region of interest" description="Disordered" evidence="3">
    <location>
        <begin position="337"/>
        <end position="373"/>
    </location>
</feature>
<dbReference type="EMBL" id="CAJVCH010065482">
    <property type="protein sequence ID" value="CAG7719892.1"/>
    <property type="molecule type" value="Genomic_DNA"/>
</dbReference>
<feature type="compositionally biased region" description="Basic and acidic residues" evidence="3">
    <location>
        <begin position="357"/>
        <end position="370"/>
    </location>
</feature>
<evidence type="ECO:0000259" key="7">
    <source>
        <dbReference type="Pfam" id="PF02932"/>
    </source>
</evidence>
<evidence type="ECO:0000256" key="3">
    <source>
        <dbReference type="SAM" id="MobiDB-lite"/>
    </source>
</evidence>
<gene>
    <name evidence="8" type="ORF">AFUS01_LOCUS9191</name>
</gene>
<evidence type="ECO:0008006" key="10">
    <source>
        <dbReference type="Google" id="ProtNLM"/>
    </source>
</evidence>
<dbReference type="AlphaFoldDB" id="A0A8J2JK18"/>
<keyword evidence="9" id="KW-1185">Reference proteome</keyword>
<dbReference type="GO" id="GO:0004888">
    <property type="term" value="F:transmembrane signaling receptor activity"/>
    <property type="evidence" value="ECO:0007669"/>
    <property type="project" value="InterPro"/>
</dbReference>
<reference evidence="8" key="1">
    <citation type="submission" date="2021-06" db="EMBL/GenBank/DDBJ databases">
        <authorList>
            <person name="Hodson N. C."/>
            <person name="Mongue J. A."/>
            <person name="Jaron S. K."/>
        </authorList>
    </citation>
    <scope>NUCLEOTIDE SEQUENCE</scope>
</reference>